<feature type="compositionally biased region" description="Basic and acidic residues" evidence="2">
    <location>
        <begin position="74"/>
        <end position="87"/>
    </location>
</feature>
<evidence type="ECO:0000256" key="2">
    <source>
        <dbReference type="SAM" id="MobiDB-lite"/>
    </source>
</evidence>
<dbReference type="Gene3D" id="2.60.120.290">
    <property type="entry name" value="Spermadhesin, CUB domain"/>
    <property type="match status" value="1"/>
</dbReference>
<protein>
    <recommendedName>
        <fullName evidence="3">CUB domain-containing protein</fullName>
    </recommendedName>
</protein>
<sequence>MRFLRRTAGYSLVDHKRNELITKKLIITPIYEHLNLYSKKWLNHVNRMDHSRLPRQILSYIPHGRKTIFGTPPEKMDGDRNRSNTCKDDDEYDDDDDDDDDDDGHEVPELTQEEWLCDLAFSTDLNLDILNMSLQGKDKNRYFGIVSQISGCECLLFSATYGKEYGTFSSPDYPHPYQDNINCLLYTFIASRDEIIEITFKDFDVQKSHLESPLKTYGKDSKEHCKDHDKDNKDHDKDKDQDHGNIQETQQSPRQGLYHDIDHRTRTTKSTIRKTTRTTIRTKIRTMIIYDKKHDKHHDKDYDKYHDMDHDKDFEIYQNKDHESDKKYLIRTMTKAARTTIRIIIMPTMTTLKTTNITIRNMSDVHPS</sequence>
<dbReference type="PANTHER" id="PTHR47537">
    <property type="entry name" value="CUBILIN"/>
    <property type="match status" value="1"/>
</dbReference>
<feature type="domain" description="CUB" evidence="3">
    <location>
        <begin position="162"/>
        <end position="209"/>
    </location>
</feature>
<proteinExistence type="predicted"/>
<name>A0ABQ8SID2_PERAM</name>
<dbReference type="SUPFAM" id="SSF49854">
    <property type="entry name" value="Spermadhesin, CUB domain"/>
    <property type="match status" value="1"/>
</dbReference>
<accession>A0ABQ8SID2</accession>
<dbReference type="Proteomes" id="UP001148838">
    <property type="component" value="Unassembled WGS sequence"/>
</dbReference>
<dbReference type="InterPro" id="IPR053207">
    <property type="entry name" value="Non-NMDA_GluR_Accessory"/>
</dbReference>
<reference evidence="4 5" key="1">
    <citation type="journal article" date="2022" name="Allergy">
        <title>Genome assembly and annotation of Periplaneta americana reveal a comprehensive cockroach allergen profile.</title>
        <authorList>
            <person name="Wang L."/>
            <person name="Xiong Q."/>
            <person name="Saelim N."/>
            <person name="Wang L."/>
            <person name="Nong W."/>
            <person name="Wan A.T."/>
            <person name="Shi M."/>
            <person name="Liu X."/>
            <person name="Cao Q."/>
            <person name="Hui J.H.L."/>
            <person name="Sookrung N."/>
            <person name="Leung T.F."/>
            <person name="Tungtrongchitr A."/>
            <person name="Tsui S.K.W."/>
        </authorList>
    </citation>
    <scope>NUCLEOTIDE SEQUENCE [LARGE SCALE GENOMIC DNA]</scope>
    <source>
        <strain evidence="4">PWHHKU_190912</strain>
    </source>
</reference>
<gene>
    <name evidence="4" type="ORF">ANN_15949</name>
</gene>
<dbReference type="CDD" id="cd00041">
    <property type="entry name" value="CUB"/>
    <property type="match status" value="1"/>
</dbReference>
<feature type="region of interest" description="Disordered" evidence="2">
    <location>
        <begin position="215"/>
        <end position="275"/>
    </location>
</feature>
<dbReference type="PANTHER" id="PTHR47537:SF2">
    <property type="entry name" value="CUBILIN"/>
    <property type="match status" value="1"/>
</dbReference>
<comment type="caution">
    <text evidence="4">The sequence shown here is derived from an EMBL/GenBank/DDBJ whole genome shotgun (WGS) entry which is preliminary data.</text>
</comment>
<evidence type="ECO:0000259" key="3">
    <source>
        <dbReference type="Pfam" id="PF00431"/>
    </source>
</evidence>
<feature type="compositionally biased region" description="Acidic residues" evidence="2">
    <location>
        <begin position="88"/>
        <end position="104"/>
    </location>
</feature>
<dbReference type="InterPro" id="IPR000859">
    <property type="entry name" value="CUB_dom"/>
</dbReference>
<feature type="region of interest" description="Disordered" evidence="2">
    <location>
        <begin position="65"/>
        <end position="106"/>
    </location>
</feature>
<dbReference type="EMBL" id="JAJSOF020000027">
    <property type="protein sequence ID" value="KAJ4433639.1"/>
    <property type="molecule type" value="Genomic_DNA"/>
</dbReference>
<evidence type="ECO:0000313" key="5">
    <source>
        <dbReference type="Proteomes" id="UP001148838"/>
    </source>
</evidence>
<evidence type="ECO:0000313" key="4">
    <source>
        <dbReference type="EMBL" id="KAJ4433639.1"/>
    </source>
</evidence>
<evidence type="ECO:0000256" key="1">
    <source>
        <dbReference type="ARBA" id="ARBA00023157"/>
    </source>
</evidence>
<feature type="compositionally biased region" description="Basic and acidic residues" evidence="2">
    <location>
        <begin position="215"/>
        <end position="245"/>
    </location>
</feature>
<organism evidence="4 5">
    <name type="scientific">Periplaneta americana</name>
    <name type="common">American cockroach</name>
    <name type="synonym">Blatta americana</name>
    <dbReference type="NCBI Taxonomy" id="6978"/>
    <lineage>
        <taxon>Eukaryota</taxon>
        <taxon>Metazoa</taxon>
        <taxon>Ecdysozoa</taxon>
        <taxon>Arthropoda</taxon>
        <taxon>Hexapoda</taxon>
        <taxon>Insecta</taxon>
        <taxon>Pterygota</taxon>
        <taxon>Neoptera</taxon>
        <taxon>Polyneoptera</taxon>
        <taxon>Dictyoptera</taxon>
        <taxon>Blattodea</taxon>
        <taxon>Blattoidea</taxon>
        <taxon>Blattidae</taxon>
        <taxon>Blattinae</taxon>
        <taxon>Periplaneta</taxon>
    </lineage>
</organism>
<dbReference type="InterPro" id="IPR035914">
    <property type="entry name" value="Sperma_CUB_dom_sf"/>
</dbReference>
<dbReference type="Pfam" id="PF00431">
    <property type="entry name" value="CUB"/>
    <property type="match status" value="1"/>
</dbReference>
<keyword evidence="1" id="KW-1015">Disulfide bond</keyword>
<keyword evidence="5" id="KW-1185">Reference proteome</keyword>